<proteinExistence type="inferred from homology"/>
<dbReference type="InterPro" id="IPR036388">
    <property type="entry name" value="WH-like_DNA-bd_sf"/>
</dbReference>
<dbReference type="SUPFAM" id="SSF53067">
    <property type="entry name" value="Actin-like ATPase domain"/>
    <property type="match status" value="1"/>
</dbReference>
<evidence type="ECO:0000313" key="3">
    <source>
        <dbReference type="EMBL" id="GAA2269792.1"/>
    </source>
</evidence>
<name>A0ABN3ETZ4_9ACTN</name>
<feature type="compositionally biased region" description="Basic and acidic residues" evidence="2">
    <location>
        <begin position="66"/>
        <end position="84"/>
    </location>
</feature>
<dbReference type="Gene3D" id="3.30.420.40">
    <property type="match status" value="2"/>
</dbReference>
<dbReference type="EMBL" id="BAAATR010000039">
    <property type="protein sequence ID" value="GAA2269792.1"/>
    <property type="molecule type" value="Genomic_DNA"/>
</dbReference>
<dbReference type="SUPFAM" id="SSF46785">
    <property type="entry name" value="Winged helix' DNA-binding domain"/>
    <property type="match status" value="1"/>
</dbReference>
<dbReference type="PANTHER" id="PTHR18964">
    <property type="entry name" value="ROK (REPRESSOR, ORF, KINASE) FAMILY"/>
    <property type="match status" value="1"/>
</dbReference>
<keyword evidence="4" id="KW-1185">Reference proteome</keyword>
<protein>
    <submittedName>
        <fullName evidence="3">ROK family protein</fullName>
    </submittedName>
</protein>
<gene>
    <name evidence="3" type="ORF">GCM10010430_64410</name>
</gene>
<dbReference type="InterPro" id="IPR036390">
    <property type="entry name" value="WH_DNA-bd_sf"/>
</dbReference>
<comment type="similarity">
    <text evidence="1">Belongs to the ROK (NagC/XylR) family.</text>
</comment>
<comment type="caution">
    <text evidence="3">The sequence shown here is derived from an EMBL/GenBank/DDBJ whole genome shotgun (WGS) entry which is preliminary data.</text>
</comment>
<dbReference type="Pfam" id="PF00480">
    <property type="entry name" value="ROK"/>
    <property type="match status" value="1"/>
</dbReference>
<evidence type="ECO:0000313" key="4">
    <source>
        <dbReference type="Proteomes" id="UP001500305"/>
    </source>
</evidence>
<accession>A0ABN3ETZ4</accession>
<organism evidence="3 4">
    <name type="scientific">Kitasatospora cystarginea</name>
    <dbReference type="NCBI Taxonomy" id="58350"/>
    <lineage>
        <taxon>Bacteria</taxon>
        <taxon>Bacillati</taxon>
        <taxon>Actinomycetota</taxon>
        <taxon>Actinomycetes</taxon>
        <taxon>Kitasatosporales</taxon>
        <taxon>Streptomycetaceae</taxon>
        <taxon>Kitasatospora</taxon>
    </lineage>
</organism>
<reference evidence="3 4" key="1">
    <citation type="journal article" date="2019" name="Int. J. Syst. Evol. Microbiol.">
        <title>The Global Catalogue of Microorganisms (GCM) 10K type strain sequencing project: providing services to taxonomists for standard genome sequencing and annotation.</title>
        <authorList>
            <consortium name="The Broad Institute Genomics Platform"/>
            <consortium name="The Broad Institute Genome Sequencing Center for Infectious Disease"/>
            <person name="Wu L."/>
            <person name="Ma J."/>
        </authorList>
    </citation>
    <scope>NUCLEOTIDE SEQUENCE [LARGE SCALE GENOMIC DNA]</scope>
    <source>
        <strain evidence="3 4">JCM 7356</strain>
    </source>
</reference>
<evidence type="ECO:0000256" key="2">
    <source>
        <dbReference type="SAM" id="MobiDB-lite"/>
    </source>
</evidence>
<dbReference type="PANTHER" id="PTHR18964:SF149">
    <property type="entry name" value="BIFUNCTIONAL UDP-N-ACETYLGLUCOSAMINE 2-EPIMERASE_N-ACETYLMANNOSAMINE KINASE"/>
    <property type="match status" value="1"/>
</dbReference>
<dbReference type="InterPro" id="IPR043129">
    <property type="entry name" value="ATPase_NBD"/>
</dbReference>
<sequence>MDQTAREEQSGPGERAAGPERRATAGAHAAARGGASRDPLLGSRPRGTADVRRSGASDTRSQGVTDARRQGTADTRRSVPDRGRTLLGPALALIHTGRAPTRSALTSALDVTRATAGAVSGELEALGLITVDSSPAGGGRGRPSHRLAIDPAGPVVIAAQIHADGLSVALAGLGGRLEPPVHLPLPSSTDPVRLLRTVTTAGAGLARASGRRCLGAALALPNPVTEPDGTALAALHFAWPSGTPVADLFAEEVRKADLGPGVPRPFPSAVANDANLAALAEHRHGAGRGARHLLLVTSGHRGVGGALVIDGRLHTGSAGLALEVGHLTVDPLGRPCQCGNRGCLNAETDPDALFAAAGRTPDPGRPLFDQARELARSAAEDPEALAVVERVVDRLGLGLAGMVNILNPDRIVLSGLHRDLLAAAPERLASVVADRCLWGRSGRVPIVAAEVTHAGLVGAAELAWEPYLHDPQAVATA</sequence>
<feature type="compositionally biased region" description="Low complexity" evidence="2">
    <location>
        <begin position="24"/>
        <end position="34"/>
    </location>
</feature>
<evidence type="ECO:0000256" key="1">
    <source>
        <dbReference type="ARBA" id="ARBA00006479"/>
    </source>
</evidence>
<dbReference type="InterPro" id="IPR000600">
    <property type="entry name" value="ROK"/>
</dbReference>
<dbReference type="Proteomes" id="UP001500305">
    <property type="component" value="Unassembled WGS sequence"/>
</dbReference>
<dbReference type="Gene3D" id="1.10.10.10">
    <property type="entry name" value="Winged helix-like DNA-binding domain superfamily/Winged helix DNA-binding domain"/>
    <property type="match status" value="1"/>
</dbReference>
<feature type="region of interest" description="Disordered" evidence="2">
    <location>
        <begin position="1"/>
        <end position="84"/>
    </location>
</feature>